<dbReference type="AlphaFoldDB" id="A0A4R2AWV2"/>
<dbReference type="SUPFAM" id="SSF52283">
    <property type="entry name" value="Formate/glycerate dehydrogenase catalytic domain-like"/>
    <property type="match status" value="1"/>
</dbReference>
<dbReference type="SUPFAM" id="SSF51735">
    <property type="entry name" value="NAD(P)-binding Rossmann-fold domains"/>
    <property type="match status" value="1"/>
</dbReference>
<dbReference type="InterPro" id="IPR036291">
    <property type="entry name" value="NAD(P)-bd_dom_sf"/>
</dbReference>
<organism evidence="4 5">
    <name type="scientific">Sinorhizobium americanum</name>
    <dbReference type="NCBI Taxonomy" id="194963"/>
    <lineage>
        <taxon>Bacteria</taxon>
        <taxon>Pseudomonadati</taxon>
        <taxon>Pseudomonadota</taxon>
        <taxon>Alphaproteobacteria</taxon>
        <taxon>Hyphomicrobiales</taxon>
        <taxon>Rhizobiaceae</taxon>
        <taxon>Sinorhizobium/Ensifer group</taxon>
        <taxon>Sinorhizobium</taxon>
    </lineage>
</organism>
<dbReference type="Pfam" id="PF02826">
    <property type="entry name" value="2-Hacid_dh_C"/>
    <property type="match status" value="1"/>
</dbReference>
<dbReference type="PANTHER" id="PTHR43333:SF1">
    <property type="entry name" value="D-ISOMER SPECIFIC 2-HYDROXYACID DEHYDROGENASE NAD-BINDING DOMAIN-CONTAINING PROTEIN"/>
    <property type="match status" value="1"/>
</dbReference>
<dbReference type="GO" id="GO:0016491">
    <property type="term" value="F:oxidoreductase activity"/>
    <property type="evidence" value="ECO:0007669"/>
    <property type="project" value="UniProtKB-KW"/>
</dbReference>
<dbReference type="GO" id="GO:0051287">
    <property type="term" value="F:NAD binding"/>
    <property type="evidence" value="ECO:0007669"/>
    <property type="project" value="InterPro"/>
</dbReference>
<evidence type="ECO:0000256" key="2">
    <source>
        <dbReference type="ARBA" id="ARBA00023027"/>
    </source>
</evidence>
<protein>
    <submittedName>
        <fullName evidence="4">Glyoxylate/hydroxypyruvate reductase A</fullName>
    </submittedName>
</protein>
<dbReference type="Gene3D" id="3.40.50.720">
    <property type="entry name" value="NAD(P)-binding Rossmann-like Domain"/>
    <property type="match status" value="2"/>
</dbReference>
<dbReference type="CDD" id="cd12164">
    <property type="entry name" value="GDH_like_2"/>
    <property type="match status" value="1"/>
</dbReference>
<evidence type="ECO:0000256" key="1">
    <source>
        <dbReference type="ARBA" id="ARBA00023002"/>
    </source>
</evidence>
<evidence type="ECO:0000259" key="3">
    <source>
        <dbReference type="Pfam" id="PF02826"/>
    </source>
</evidence>
<evidence type="ECO:0000313" key="4">
    <source>
        <dbReference type="EMBL" id="TCN18391.1"/>
    </source>
</evidence>
<gene>
    <name evidence="4" type="ORF">EV184_13434</name>
</gene>
<dbReference type="Proteomes" id="UP000295043">
    <property type="component" value="Unassembled WGS sequence"/>
</dbReference>
<keyword evidence="1" id="KW-0560">Oxidoreductase</keyword>
<dbReference type="InterPro" id="IPR006140">
    <property type="entry name" value="D-isomer_DH_NAD-bd"/>
</dbReference>
<feature type="domain" description="D-isomer specific 2-hydroxyacid dehydrogenase NAD-binding" evidence="3">
    <location>
        <begin position="109"/>
        <end position="279"/>
    </location>
</feature>
<keyword evidence="2" id="KW-0520">NAD</keyword>
<evidence type="ECO:0000313" key="5">
    <source>
        <dbReference type="Proteomes" id="UP000295043"/>
    </source>
</evidence>
<reference evidence="4 5" key="1">
    <citation type="submission" date="2019-03" db="EMBL/GenBank/DDBJ databases">
        <title>Genomic Encyclopedia of Type Strains, Phase IV (KMG-V): Genome sequencing to study the core and pangenomes of soil and plant-associated prokaryotes.</title>
        <authorList>
            <person name="Whitman W."/>
        </authorList>
    </citation>
    <scope>NUCLEOTIDE SEQUENCE [LARGE SCALE GENOMIC DNA]</scope>
    <source>
        <strain evidence="4 5">23C40</strain>
    </source>
</reference>
<accession>A0A4R2AWV2</accession>
<dbReference type="PANTHER" id="PTHR43333">
    <property type="entry name" value="2-HACID_DH_C DOMAIN-CONTAINING PROTEIN"/>
    <property type="match status" value="1"/>
</dbReference>
<keyword evidence="4" id="KW-0670">Pyruvate</keyword>
<name>A0A4R2AWV2_9HYPH</name>
<sequence length="314" mass="34865">MMKDGDSMGFLFNSDAARGAVFRELFARELPDVEFFHHSETVDPDKVRYLLTWTVPADISRYGNLEVLFSIGAGVDQFNQDGVPDHVKIVRMVEDGIIRMMQEYVALGVLTLHRELPAYREQQKQHMWRALAAPQASQRRVGFLGLGMLAQAAIERLKPFQFPLSGWSRSSKKLDGVTCFHGADELAGFLMQTDILVCLLPLTDETRGILNAELFSLLPQGARLLHVGRGPQLDQSALIEALDAGHLAAAMLDVTDPEPLPENHPLWSHPKVVLTPHIASVTQPHTAAQAVVENILRHRAGKNLVGLVDRTRGY</sequence>
<comment type="caution">
    <text evidence="4">The sequence shown here is derived from an EMBL/GenBank/DDBJ whole genome shotgun (WGS) entry which is preliminary data.</text>
</comment>
<proteinExistence type="predicted"/>
<dbReference type="EMBL" id="SLVU01000034">
    <property type="protein sequence ID" value="TCN18391.1"/>
    <property type="molecule type" value="Genomic_DNA"/>
</dbReference>